<reference evidence="3" key="1">
    <citation type="journal article" date="2017" name="Nat. Ecol. Evol.">
        <title>Genome expansion and lineage-specific genetic innovations in the forest pathogenic fungi Armillaria.</title>
        <authorList>
            <person name="Sipos G."/>
            <person name="Prasanna A.N."/>
            <person name="Walter M.C."/>
            <person name="O'Connor E."/>
            <person name="Balint B."/>
            <person name="Krizsan K."/>
            <person name="Kiss B."/>
            <person name="Hess J."/>
            <person name="Varga T."/>
            <person name="Slot J."/>
            <person name="Riley R."/>
            <person name="Boka B."/>
            <person name="Rigling D."/>
            <person name="Barry K."/>
            <person name="Lee J."/>
            <person name="Mihaltcheva S."/>
            <person name="LaButti K."/>
            <person name="Lipzen A."/>
            <person name="Waldron R."/>
            <person name="Moloney N.M."/>
            <person name="Sperisen C."/>
            <person name="Kredics L."/>
            <person name="Vagvoelgyi C."/>
            <person name="Patrignani A."/>
            <person name="Fitzpatrick D."/>
            <person name="Nagy I."/>
            <person name="Doyle S."/>
            <person name="Anderson J.B."/>
            <person name="Grigoriev I.V."/>
            <person name="Gueldener U."/>
            <person name="Muensterkoetter M."/>
            <person name="Nagy L.G."/>
        </authorList>
    </citation>
    <scope>NUCLEOTIDE SEQUENCE [LARGE SCALE GENOMIC DNA]</scope>
    <source>
        <strain evidence="3">C18/9</strain>
    </source>
</reference>
<dbReference type="AlphaFoldDB" id="A0A284S601"/>
<evidence type="ECO:0000313" key="2">
    <source>
        <dbReference type="EMBL" id="SJL16421.1"/>
    </source>
</evidence>
<evidence type="ECO:0000313" key="3">
    <source>
        <dbReference type="Proteomes" id="UP000219338"/>
    </source>
</evidence>
<organism evidence="2 3">
    <name type="scientific">Armillaria ostoyae</name>
    <name type="common">Armillaria root rot fungus</name>
    <dbReference type="NCBI Taxonomy" id="47428"/>
    <lineage>
        <taxon>Eukaryota</taxon>
        <taxon>Fungi</taxon>
        <taxon>Dikarya</taxon>
        <taxon>Basidiomycota</taxon>
        <taxon>Agaricomycotina</taxon>
        <taxon>Agaricomycetes</taxon>
        <taxon>Agaricomycetidae</taxon>
        <taxon>Agaricales</taxon>
        <taxon>Marasmiineae</taxon>
        <taxon>Physalacriaceae</taxon>
        <taxon>Armillaria</taxon>
    </lineage>
</organism>
<sequence>MTISQGSNDDGRTPAQPPVEGHRYTIKAPEAASIDKQHDWSPFFLPLALYIPKSCQMLISDSIAMMFDHPEI</sequence>
<evidence type="ECO:0000256" key="1">
    <source>
        <dbReference type="SAM" id="MobiDB-lite"/>
    </source>
</evidence>
<proteinExistence type="predicted"/>
<dbReference type="Proteomes" id="UP000219338">
    <property type="component" value="Unassembled WGS sequence"/>
</dbReference>
<accession>A0A284S601</accession>
<dbReference type="EMBL" id="FUEG01000035">
    <property type="protein sequence ID" value="SJL16421.1"/>
    <property type="molecule type" value="Genomic_DNA"/>
</dbReference>
<protein>
    <submittedName>
        <fullName evidence="2">Uncharacterized protein</fullName>
    </submittedName>
</protein>
<feature type="region of interest" description="Disordered" evidence="1">
    <location>
        <begin position="1"/>
        <end position="21"/>
    </location>
</feature>
<gene>
    <name evidence="2" type="ORF">ARMOST_19945</name>
</gene>
<keyword evidence="3" id="KW-1185">Reference proteome</keyword>
<name>A0A284S601_ARMOS</name>